<accession>A0A699UN21</accession>
<organism evidence="2">
    <name type="scientific">Tanacetum cinerariifolium</name>
    <name type="common">Dalmatian daisy</name>
    <name type="synonym">Chrysanthemum cinerariifolium</name>
    <dbReference type="NCBI Taxonomy" id="118510"/>
    <lineage>
        <taxon>Eukaryota</taxon>
        <taxon>Viridiplantae</taxon>
        <taxon>Streptophyta</taxon>
        <taxon>Embryophyta</taxon>
        <taxon>Tracheophyta</taxon>
        <taxon>Spermatophyta</taxon>
        <taxon>Magnoliopsida</taxon>
        <taxon>eudicotyledons</taxon>
        <taxon>Gunneridae</taxon>
        <taxon>Pentapetalae</taxon>
        <taxon>asterids</taxon>
        <taxon>campanulids</taxon>
        <taxon>Asterales</taxon>
        <taxon>Asteraceae</taxon>
        <taxon>Asteroideae</taxon>
        <taxon>Anthemideae</taxon>
        <taxon>Anthemidinae</taxon>
        <taxon>Tanacetum</taxon>
    </lineage>
</organism>
<feature type="compositionally biased region" description="Basic and acidic residues" evidence="1">
    <location>
        <begin position="82"/>
        <end position="91"/>
    </location>
</feature>
<feature type="non-terminal residue" evidence="2">
    <location>
        <position position="1"/>
    </location>
</feature>
<dbReference type="AlphaFoldDB" id="A0A699UN21"/>
<name>A0A699UN21_TANCI</name>
<evidence type="ECO:0000256" key="1">
    <source>
        <dbReference type="SAM" id="MobiDB-lite"/>
    </source>
</evidence>
<feature type="region of interest" description="Disordered" evidence="1">
    <location>
        <begin position="1"/>
        <end position="111"/>
    </location>
</feature>
<evidence type="ECO:0000313" key="2">
    <source>
        <dbReference type="EMBL" id="GFD24572.1"/>
    </source>
</evidence>
<proteinExistence type="predicted"/>
<dbReference type="EMBL" id="BKCJ011353460">
    <property type="protein sequence ID" value="GFD24572.1"/>
    <property type="molecule type" value="Genomic_DNA"/>
</dbReference>
<protein>
    <submittedName>
        <fullName evidence="2">Uncharacterized protein</fullName>
    </submittedName>
</protein>
<feature type="compositionally biased region" description="Acidic residues" evidence="1">
    <location>
        <begin position="33"/>
        <end position="62"/>
    </location>
</feature>
<comment type="caution">
    <text evidence="2">The sequence shown here is derived from an EMBL/GenBank/DDBJ whole genome shotgun (WGS) entry which is preliminary data.</text>
</comment>
<sequence length="111" mass="12088">LSPGYIVDSDPKEDPEEDPKEDPTDYPTGGGDNADDESFDDADDDDEEEQEASEDDEEEVEELLAPADSSGVPINDPVPSAKDTEAFKTDESGPTPVPSPRRFTARMFVRP</sequence>
<gene>
    <name evidence="2" type="ORF">Tci_896541</name>
</gene>
<reference evidence="2" key="1">
    <citation type="journal article" date="2019" name="Sci. Rep.">
        <title>Draft genome of Tanacetum cinerariifolium, the natural source of mosquito coil.</title>
        <authorList>
            <person name="Yamashiro T."/>
            <person name="Shiraishi A."/>
            <person name="Satake H."/>
            <person name="Nakayama K."/>
        </authorList>
    </citation>
    <scope>NUCLEOTIDE SEQUENCE</scope>
</reference>
<feature type="compositionally biased region" description="Acidic residues" evidence="1">
    <location>
        <begin position="11"/>
        <end position="20"/>
    </location>
</feature>